<dbReference type="Proteomes" id="UP000009881">
    <property type="component" value="Unassembled WGS sequence"/>
</dbReference>
<feature type="region of interest" description="Disordered" evidence="2">
    <location>
        <begin position="139"/>
        <end position="162"/>
    </location>
</feature>
<evidence type="ECO:0000256" key="3">
    <source>
        <dbReference type="SAM" id="Phobius"/>
    </source>
</evidence>
<evidence type="ECO:0000256" key="2">
    <source>
        <dbReference type="SAM" id="MobiDB-lite"/>
    </source>
</evidence>
<keyword evidence="5" id="KW-1185">Reference proteome</keyword>
<dbReference type="OrthoDB" id="7357300at2"/>
<accession>K9GTN5</accession>
<evidence type="ECO:0000256" key="1">
    <source>
        <dbReference type="SAM" id="Coils"/>
    </source>
</evidence>
<feature type="coiled-coil region" evidence="1">
    <location>
        <begin position="101"/>
        <end position="135"/>
    </location>
</feature>
<dbReference type="AlphaFoldDB" id="K9GTN5"/>
<dbReference type="RefSeq" id="WP_009541766.1">
    <property type="nucleotide sequence ID" value="NZ_ANHY01000017.1"/>
</dbReference>
<sequence>MDVGSVTGMTVIVALLGVLVVGLLTYMSALVRRAYELKVELHNEIERGLKRIDEDLDAKNRRLKREVQDDIAKSKDAIRQDNERRHEETISLVDGTLDAFREQLQTTTAEQNKVIEDLRARQATLKREISHVNAALQRAGVAPAPAPAPAPAETVARSSEAK</sequence>
<feature type="transmembrane region" description="Helical" evidence="3">
    <location>
        <begin position="6"/>
        <end position="31"/>
    </location>
</feature>
<comment type="caution">
    <text evidence="4">The sequence shown here is derived from an EMBL/GenBank/DDBJ whole genome shotgun (WGS) entry which is preliminary data.</text>
</comment>
<dbReference type="STRING" id="1238182.C882_1110"/>
<keyword evidence="3" id="KW-0812">Transmembrane</keyword>
<gene>
    <name evidence="4" type="ORF">C882_1110</name>
</gene>
<reference evidence="4 5" key="1">
    <citation type="journal article" date="2013" name="Genome Announc.">
        <title>Draft Genome Sequence of an Alphaproteobacterium, Caenispirillum salinarum AK4(T), Isolated from a Solar Saltern.</title>
        <authorList>
            <person name="Khatri I."/>
            <person name="Singh A."/>
            <person name="Korpole S."/>
            <person name="Pinnaka A.K."/>
            <person name="Subramanian S."/>
        </authorList>
    </citation>
    <scope>NUCLEOTIDE SEQUENCE [LARGE SCALE GENOMIC DNA]</scope>
    <source>
        <strain evidence="4 5">AK4</strain>
    </source>
</reference>
<keyword evidence="3" id="KW-0472">Membrane</keyword>
<dbReference type="EMBL" id="ANHY01000017">
    <property type="protein sequence ID" value="EKV28109.1"/>
    <property type="molecule type" value="Genomic_DNA"/>
</dbReference>
<name>K9GTN5_9PROT</name>
<proteinExistence type="predicted"/>
<evidence type="ECO:0000313" key="4">
    <source>
        <dbReference type="EMBL" id="EKV28109.1"/>
    </source>
</evidence>
<dbReference type="eggNOG" id="ENOG503374F">
    <property type="taxonomic scope" value="Bacteria"/>
</dbReference>
<organism evidence="4 5">
    <name type="scientific">Caenispirillum salinarum AK4</name>
    <dbReference type="NCBI Taxonomy" id="1238182"/>
    <lineage>
        <taxon>Bacteria</taxon>
        <taxon>Pseudomonadati</taxon>
        <taxon>Pseudomonadota</taxon>
        <taxon>Alphaproteobacteria</taxon>
        <taxon>Rhodospirillales</taxon>
        <taxon>Novispirillaceae</taxon>
        <taxon>Caenispirillum</taxon>
    </lineage>
</organism>
<keyword evidence="3" id="KW-1133">Transmembrane helix</keyword>
<keyword evidence="1" id="KW-0175">Coiled coil</keyword>
<protein>
    <submittedName>
        <fullName evidence="4">Uncharacterized protein</fullName>
    </submittedName>
</protein>
<evidence type="ECO:0000313" key="5">
    <source>
        <dbReference type="Proteomes" id="UP000009881"/>
    </source>
</evidence>